<keyword evidence="2" id="KW-1185">Reference proteome</keyword>
<dbReference type="EMBL" id="KB742830">
    <property type="protein sequence ID" value="EOB03870.1"/>
    <property type="molecule type" value="Genomic_DNA"/>
</dbReference>
<proteinExistence type="predicted"/>
<feature type="non-terminal residue" evidence="1">
    <location>
        <position position="46"/>
    </location>
</feature>
<dbReference type="AlphaFoldDB" id="R0LQ77"/>
<organism evidence="1 2">
    <name type="scientific">Anas platyrhynchos</name>
    <name type="common">Mallard</name>
    <name type="synonym">Anas boschas</name>
    <dbReference type="NCBI Taxonomy" id="8839"/>
    <lineage>
        <taxon>Eukaryota</taxon>
        <taxon>Metazoa</taxon>
        <taxon>Chordata</taxon>
        <taxon>Craniata</taxon>
        <taxon>Vertebrata</taxon>
        <taxon>Euteleostomi</taxon>
        <taxon>Archelosauria</taxon>
        <taxon>Archosauria</taxon>
        <taxon>Dinosauria</taxon>
        <taxon>Saurischia</taxon>
        <taxon>Theropoda</taxon>
        <taxon>Coelurosauria</taxon>
        <taxon>Aves</taxon>
        <taxon>Neognathae</taxon>
        <taxon>Galloanserae</taxon>
        <taxon>Anseriformes</taxon>
        <taxon>Anatidae</taxon>
        <taxon>Anatinae</taxon>
        <taxon>Anas</taxon>
    </lineage>
</organism>
<accession>R0LQ77</accession>
<evidence type="ECO:0000313" key="2">
    <source>
        <dbReference type="Proteomes" id="UP000296049"/>
    </source>
</evidence>
<evidence type="ECO:0000313" key="1">
    <source>
        <dbReference type="EMBL" id="EOB03870.1"/>
    </source>
</evidence>
<reference evidence="2" key="1">
    <citation type="journal article" date="2013" name="Nat. Genet.">
        <title>The duck genome and transcriptome provide insight into an avian influenza virus reservoir species.</title>
        <authorList>
            <person name="Huang Y."/>
            <person name="Li Y."/>
            <person name="Burt D.W."/>
            <person name="Chen H."/>
            <person name="Zhang Y."/>
            <person name="Qian W."/>
            <person name="Kim H."/>
            <person name="Gan S."/>
            <person name="Zhao Y."/>
            <person name="Li J."/>
            <person name="Yi K."/>
            <person name="Feng H."/>
            <person name="Zhu P."/>
            <person name="Li B."/>
            <person name="Liu Q."/>
            <person name="Fairley S."/>
            <person name="Magor K.E."/>
            <person name="Du Z."/>
            <person name="Hu X."/>
            <person name="Goodman L."/>
            <person name="Tafer H."/>
            <person name="Vignal A."/>
            <person name="Lee T."/>
            <person name="Kim K.W."/>
            <person name="Sheng Z."/>
            <person name="An Y."/>
            <person name="Searle S."/>
            <person name="Herrero J."/>
            <person name="Groenen M.A."/>
            <person name="Crooijmans R.P."/>
            <person name="Faraut T."/>
            <person name="Cai Q."/>
            <person name="Webster R.G."/>
            <person name="Aldridge J.R."/>
            <person name="Warren W.C."/>
            <person name="Bartschat S."/>
            <person name="Kehr S."/>
            <person name="Marz M."/>
            <person name="Stadler P.F."/>
            <person name="Smith J."/>
            <person name="Kraus R.H."/>
            <person name="Zhao Y."/>
            <person name="Ren L."/>
            <person name="Fei J."/>
            <person name="Morisson M."/>
            <person name="Kaiser P."/>
            <person name="Griffin D.K."/>
            <person name="Rao M."/>
            <person name="Pitel F."/>
            <person name="Wang J."/>
            <person name="Li N."/>
        </authorList>
    </citation>
    <scope>NUCLEOTIDE SEQUENCE [LARGE SCALE GENOMIC DNA]</scope>
</reference>
<sequence>LLHLIWTHIPHYGTLQHSLYRFNLVTRVQWSRMQEYGCSLFKKYAS</sequence>
<name>R0LQ77_ANAPL</name>
<feature type="non-terminal residue" evidence="1">
    <location>
        <position position="1"/>
    </location>
</feature>
<protein>
    <submittedName>
        <fullName evidence="1">Uncharacterized protein</fullName>
    </submittedName>
</protein>
<dbReference type="Proteomes" id="UP000296049">
    <property type="component" value="Unassembled WGS sequence"/>
</dbReference>
<gene>
    <name evidence="1" type="ORF">Anapl_12693</name>
</gene>